<keyword evidence="4 5" id="KW-0472">Membrane</keyword>
<dbReference type="PROSITE" id="PS50850">
    <property type="entry name" value="MFS"/>
    <property type="match status" value="1"/>
</dbReference>
<feature type="transmembrane region" description="Helical" evidence="5">
    <location>
        <begin position="427"/>
        <end position="446"/>
    </location>
</feature>
<feature type="transmembrane region" description="Helical" evidence="5">
    <location>
        <begin position="88"/>
        <end position="113"/>
    </location>
</feature>
<keyword evidence="2 5" id="KW-0812">Transmembrane</keyword>
<dbReference type="SUPFAM" id="SSF103473">
    <property type="entry name" value="MFS general substrate transporter"/>
    <property type="match status" value="1"/>
</dbReference>
<gene>
    <name evidence="7" type="ORF">VSQ78_11695</name>
</gene>
<comment type="caution">
    <text evidence="7">The sequence shown here is derived from an EMBL/GenBank/DDBJ whole genome shotgun (WGS) entry which is preliminary data.</text>
</comment>
<organism evidence="7 8">
    <name type="scientific">Nocardiopsis alba</name>
    <dbReference type="NCBI Taxonomy" id="53437"/>
    <lineage>
        <taxon>Bacteria</taxon>
        <taxon>Bacillati</taxon>
        <taxon>Actinomycetota</taxon>
        <taxon>Actinomycetes</taxon>
        <taxon>Streptosporangiales</taxon>
        <taxon>Nocardiopsidaceae</taxon>
        <taxon>Nocardiopsis</taxon>
    </lineage>
</organism>
<dbReference type="Pfam" id="PF07690">
    <property type="entry name" value="MFS_1"/>
    <property type="match status" value="1"/>
</dbReference>
<dbReference type="PANTHER" id="PTHR23501:SF154">
    <property type="entry name" value="MULTIDRUG-EFFLUX TRANSPORTER RV1634-RELATED"/>
    <property type="match status" value="1"/>
</dbReference>
<keyword evidence="3 5" id="KW-1133">Transmembrane helix</keyword>
<name>A0ABV5DUW4_9ACTN</name>
<feature type="transmembrane region" description="Helical" evidence="5">
    <location>
        <begin position="269"/>
        <end position="288"/>
    </location>
</feature>
<dbReference type="InterPro" id="IPR011701">
    <property type="entry name" value="MFS"/>
</dbReference>
<evidence type="ECO:0000256" key="4">
    <source>
        <dbReference type="ARBA" id="ARBA00023136"/>
    </source>
</evidence>
<dbReference type="RefSeq" id="WP_238543829.1">
    <property type="nucleotide sequence ID" value="NZ_JAYMRS010000003.1"/>
</dbReference>
<feature type="domain" description="Major facilitator superfamily (MFS) profile" evidence="6">
    <location>
        <begin position="22"/>
        <end position="450"/>
    </location>
</feature>
<dbReference type="PANTHER" id="PTHR23501">
    <property type="entry name" value="MAJOR FACILITATOR SUPERFAMILY"/>
    <property type="match status" value="1"/>
</dbReference>
<feature type="transmembrane region" description="Helical" evidence="5">
    <location>
        <begin position="235"/>
        <end position="257"/>
    </location>
</feature>
<evidence type="ECO:0000256" key="5">
    <source>
        <dbReference type="SAM" id="Phobius"/>
    </source>
</evidence>
<feature type="transmembrane region" description="Helical" evidence="5">
    <location>
        <begin position="399"/>
        <end position="421"/>
    </location>
</feature>
<feature type="transmembrane region" description="Helical" evidence="5">
    <location>
        <begin position="21"/>
        <end position="44"/>
    </location>
</feature>
<feature type="transmembrane region" description="Helical" evidence="5">
    <location>
        <begin position="173"/>
        <end position="192"/>
    </location>
</feature>
<comment type="subcellular location">
    <subcellularLocation>
        <location evidence="1">Cell membrane</location>
        <topology evidence="1">Multi-pass membrane protein</topology>
    </subcellularLocation>
</comment>
<feature type="transmembrane region" description="Helical" evidence="5">
    <location>
        <begin position="300"/>
        <end position="320"/>
    </location>
</feature>
<feature type="transmembrane region" description="Helical" evidence="5">
    <location>
        <begin position="213"/>
        <end position="229"/>
    </location>
</feature>
<feature type="transmembrane region" description="Helical" evidence="5">
    <location>
        <begin position="119"/>
        <end position="138"/>
    </location>
</feature>
<dbReference type="InterPro" id="IPR036259">
    <property type="entry name" value="MFS_trans_sf"/>
</dbReference>
<keyword evidence="8" id="KW-1185">Reference proteome</keyword>
<evidence type="ECO:0000256" key="2">
    <source>
        <dbReference type="ARBA" id="ARBA00022692"/>
    </source>
</evidence>
<feature type="transmembrane region" description="Helical" evidence="5">
    <location>
        <begin position="357"/>
        <end position="378"/>
    </location>
</feature>
<evidence type="ECO:0000313" key="7">
    <source>
        <dbReference type="EMBL" id="MFB8768368.1"/>
    </source>
</evidence>
<feature type="transmembrane region" description="Helical" evidence="5">
    <location>
        <begin position="145"/>
        <end position="167"/>
    </location>
</feature>
<reference evidence="7 8" key="1">
    <citation type="submission" date="2024-01" db="EMBL/GenBank/DDBJ databases">
        <title>Genome mining of biosynthetic gene clusters to explore secondary metabolites of Streptomyces sp.</title>
        <authorList>
            <person name="Baig A."/>
            <person name="Ajitkumar Shintre N."/>
            <person name="Kumar H."/>
            <person name="Anbarasu A."/>
            <person name="Ramaiah S."/>
        </authorList>
    </citation>
    <scope>NUCLEOTIDE SEQUENCE [LARGE SCALE GENOMIC DNA]</scope>
    <source>
        <strain evidence="7 8">A01</strain>
    </source>
</reference>
<evidence type="ECO:0000259" key="6">
    <source>
        <dbReference type="PROSITE" id="PS50850"/>
    </source>
</evidence>
<feature type="transmembrane region" description="Helical" evidence="5">
    <location>
        <begin position="332"/>
        <end position="351"/>
    </location>
</feature>
<sequence length="459" mass="46358">MSTTSDAPDPSIRLLTPERRPVVLGVFGLMGFIAFESFAVTTALPVVARDLDAERWYAAAFAATLTAGLVGMTVGGSWADRRGPLRPLLFGGTTFLLGVALCVIAPGMGVFVLGRLLQGIGGGIDSVVLYVIIARFVHEDVRHRMFALLTAAWLLPSLAGPLISGALVELVHWRTVFAFVLAGSALSLACLVNVVRRSPSSGTGGAVLGRRELWAAVAAVALLGLHLTGPGGGAVGIAAMAGSTVLLLVAAVALLPSGTLRARAGIPRLVALRTLLGASVTATDVHLPPYLQHVLGYTPTMSGLVVAVGALGWASGAWFQGRSTADPHAPGLLWRAGALVACGPLGAALVVGGVLPVPAAVVGCVLMGFGMGAAYPRISASVLALSPVERRGEHGSSLQISEAMGSSLLLAATGAILASSLVGGYPIVYSAATVVALCALAVALAARGDGGARRVEDGG</sequence>
<feature type="transmembrane region" description="Helical" evidence="5">
    <location>
        <begin position="56"/>
        <end position="76"/>
    </location>
</feature>
<evidence type="ECO:0000256" key="1">
    <source>
        <dbReference type="ARBA" id="ARBA00004651"/>
    </source>
</evidence>
<dbReference type="Proteomes" id="UP001585053">
    <property type="component" value="Unassembled WGS sequence"/>
</dbReference>
<proteinExistence type="predicted"/>
<evidence type="ECO:0000313" key="8">
    <source>
        <dbReference type="Proteomes" id="UP001585053"/>
    </source>
</evidence>
<protein>
    <submittedName>
        <fullName evidence="7">MFS transporter</fullName>
    </submittedName>
</protein>
<dbReference type="EMBL" id="JAYMRS010000003">
    <property type="protein sequence ID" value="MFB8768368.1"/>
    <property type="molecule type" value="Genomic_DNA"/>
</dbReference>
<accession>A0ABV5DUW4</accession>
<dbReference type="InterPro" id="IPR020846">
    <property type="entry name" value="MFS_dom"/>
</dbReference>
<evidence type="ECO:0000256" key="3">
    <source>
        <dbReference type="ARBA" id="ARBA00022989"/>
    </source>
</evidence>
<dbReference type="Gene3D" id="1.20.1250.20">
    <property type="entry name" value="MFS general substrate transporter like domains"/>
    <property type="match status" value="2"/>
</dbReference>